<evidence type="ECO:0000256" key="1">
    <source>
        <dbReference type="SAM" id="MobiDB-lite"/>
    </source>
</evidence>
<dbReference type="Proteomes" id="UP001367508">
    <property type="component" value="Unassembled WGS sequence"/>
</dbReference>
<accession>A0AAN9LJP8</accession>
<feature type="region of interest" description="Disordered" evidence="1">
    <location>
        <begin position="85"/>
        <end position="111"/>
    </location>
</feature>
<reference evidence="3 4" key="1">
    <citation type="submission" date="2024-01" db="EMBL/GenBank/DDBJ databases">
        <title>The genomes of 5 underutilized Papilionoideae crops provide insights into root nodulation and disease resistanc.</title>
        <authorList>
            <person name="Jiang F."/>
        </authorList>
    </citation>
    <scope>NUCLEOTIDE SEQUENCE [LARGE SCALE GENOMIC DNA]</scope>
    <source>
        <strain evidence="3">LVBAO_FW01</strain>
        <tissue evidence="3">Leaves</tissue>
    </source>
</reference>
<proteinExistence type="predicted"/>
<organism evidence="3 4">
    <name type="scientific">Canavalia gladiata</name>
    <name type="common">Sword bean</name>
    <name type="synonym">Dolichos gladiatus</name>
    <dbReference type="NCBI Taxonomy" id="3824"/>
    <lineage>
        <taxon>Eukaryota</taxon>
        <taxon>Viridiplantae</taxon>
        <taxon>Streptophyta</taxon>
        <taxon>Embryophyta</taxon>
        <taxon>Tracheophyta</taxon>
        <taxon>Spermatophyta</taxon>
        <taxon>Magnoliopsida</taxon>
        <taxon>eudicotyledons</taxon>
        <taxon>Gunneridae</taxon>
        <taxon>Pentapetalae</taxon>
        <taxon>rosids</taxon>
        <taxon>fabids</taxon>
        <taxon>Fabales</taxon>
        <taxon>Fabaceae</taxon>
        <taxon>Papilionoideae</taxon>
        <taxon>50 kb inversion clade</taxon>
        <taxon>NPAAA clade</taxon>
        <taxon>indigoferoid/millettioid clade</taxon>
        <taxon>Phaseoleae</taxon>
        <taxon>Canavalia</taxon>
    </lineage>
</organism>
<dbReference type="AlphaFoldDB" id="A0AAN9LJP8"/>
<sequence length="117" mass="13258">MVYHNNITRLCNNPPMMCLEEHVIGYSVRPIILLEVYDSAIGGQYHLHLGLANSSAKGLKGTYQKLQTQEWTGAAFHMLYSKPLGGAPRLDQSDQQSYPNHEERRPDMKGTDYCMCL</sequence>
<dbReference type="EMBL" id="JAYMYQ010000004">
    <property type="protein sequence ID" value="KAK7337256.1"/>
    <property type="molecule type" value="Genomic_DNA"/>
</dbReference>
<evidence type="ECO:0000313" key="3">
    <source>
        <dbReference type="EMBL" id="KAK7337257.1"/>
    </source>
</evidence>
<evidence type="ECO:0000313" key="4">
    <source>
        <dbReference type="Proteomes" id="UP001367508"/>
    </source>
</evidence>
<feature type="compositionally biased region" description="Basic and acidic residues" evidence="1">
    <location>
        <begin position="100"/>
        <end position="110"/>
    </location>
</feature>
<dbReference type="EMBL" id="JAYMYQ010000004">
    <property type="protein sequence ID" value="KAK7337257.1"/>
    <property type="molecule type" value="Genomic_DNA"/>
</dbReference>
<gene>
    <name evidence="2" type="ORF">VNO77_17821</name>
    <name evidence="3" type="ORF">VNO77_17822</name>
</gene>
<name>A0AAN9LJP8_CANGL</name>
<evidence type="ECO:0000313" key="2">
    <source>
        <dbReference type="EMBL" id="KAK7337256.1"/>
    </source>
</evidence>
<keyword evidence="4" id="KW-1185">Reference proteome</keyword>
<comment type="caution">
    <text evidence="3">The sequence shown here is derived from an EMBL/GenBank/DDBJ whole genome shotgun (WGS) entry which is preliminary data.</text>
</comment>
<protein>
    <submittedName>
        <fullName evidence="3">Uncharacterized protein</fullName>
    </submittedName>
</protein>